<evidence type="ECO:0000313" key="6">
    <source>
        <dbReference type="EMBL" id="MDF9745435.1"/>
    </source>
</evidence>
<dbReference type="Pfam" id="PF00005">
    <property type="entry name" value="ABC_tran"/>
    <property type="match status" value="1"/>
</dbReference>
<dbReference type="PROSITE" id="PS00211">
    <property type="entry name" value="ABC_TRANSPORTER_1"/>
    <property type="match status" value="1"/>
</dbReference>
<dbReference type="Gene3D" id="3.40.50.300">
    <property type="entry name" value="P-loop containing nucleotide triphosphate hydrolases"/>
    <property type="match status" value="1"/>
</dbReference>
<name>A0A9Q4KXP2_9EURY</name>
<evidence type="ECO:0000313" key="7">
    <source>
        <dbReference type="Proteomes" id="UP001154061"/>
    </source>
</evidence>
<dbReference type="EMBL" id="JAMQOT010000002">
    <property type="protein sequence ID" value="MDF9745435.1"/>
    <property type="molecule type" value="Genomic_DNA"/>
</dbReference>
<evidence type="ECO:0000256" key="4">
    <source>
        <dbReference type="ARBA" id="ARBA00022840"/>
    </source>
</evidence>
<evidence type="ECO:0000259" key="5">
    <source>
        <dbReference type="PROSITE" id="PS50893"/>
    </source>
</evidence>
<gene>
    <name evidence="6" type="ORF">NDI89_07540</name>
</gene>
<dbReference type="InterPro" id="IPR003439">
    <property type="entry name" value="ABC_transporter-like_ATP-bd"/>
</dbReference>
<dbReference type="InterPro" id="IPR017871">
    <property type="entry name" value="ABC_transporter-like_CS"/>
</dbReference>
<dbReference type="PANTHER" id="PTHR43776:SF7">
    <property type="entry name" value="D,D-DIPEPTIDE TRANSPORT ATP-BINDING PROTEIN DDPF-RELATED"/>
    <property type="match status" value="1"/>
</dbReference>
<comment type="caution">
    <text evidence="6">The sequence shown here is derived from an EMBL/GenBank/DDBJ whole genome shotgun (WGS) entry which is preliminary data.</text>
</comment>
<keyword evidence="3" id="KW-0547">Nucleotide-binding</keyword>
<dbReference type="SMART" id="SM00382">
    <property type="entry name" value="AAA"/>
    <property type="match status" value="1"/>
</dbReference>
<comment type="similarity">
    <text evidence="1">Belongs to the ABC transporter superfamily.</text>
</comment>
<evidence type="ECO:0000256" key="3">
    <source>
        <dbReference type="ARBA" id="ARBA00022741"/>
    </source>
</evidence>
<reference evidence="6" key="1">
    <citation type="submission" date="2022-06" db="EMBL/GenBank/DDBJ databases">
        <title>Natrinema sp. a new haloarchaeum isolate from saline soil.</title>
        <authorList>
            <person name="Strakova D."/>
            <person name="Galisteo C."/>
            <person name="Sanchez-Porro C."/>
            <person name="Ventosa A."/>
        </authorList>
    </citation>
    <scope>NUCLEOTIDE SEQUENCE</scope>
    <source>
        <strain evidence="6">S1CR25-10</strain>
    </source>
</reference>
<evidence type="ECO:0000256" key="1">
    <source>
        <dbReference type="ARBA" id="ARBA00005417"/>
    </source>
</evidence>
<dbReference type="GO" id="GO:0016887">
    <property type="term" value="F:ATP hydrolysis activity"/>
    <property type="evidence" value="ECO:0007669"/>
    <property type="project" value="InterPro"/>
</dbReference>
<dbReference type="InterPro" id="IPR050319">
    <property type="entry name" value="ABC_transp_ATP-bind"/>
</dbReference>
<dbReference type="CDD" id="cd03257">
    <property type="entry name" value="ABC_NikE_OppD_transporters"/>
    <property type="match status" value="1"/>
</dbReference>
<keyword evidence="2" id="KW-0813">Transport</keyword>
<dbReference type="GO" id="GO:0015833">
    <property type="term" value="P:peptide transport"/>
    <property type="evidence" value="ECO:0007669"/>
    <property type="project" value="InterPro"/>
</dbReference>
<dbReference type="PANTHER" id="PTHR43776">
    <property type="entry name" value="TRANSPORT ATP-BINDING PROTEIN"/>
    <property type="match status" value="1"/>
</dbReference>
<dbReference type="FunFam" id="3.40.50.300:FF:000016">
    <property type="entry name" value="Oligopeptide ABC transporter ATP-binding component"/>
    <property type="match status" value="1"/>
</dbReference>
<keyword evidence="4 6" id="KW-0067">ATP-binding</keyword>
<dbReference type="Pfam" id="PF08352">
    <property type="entry name" value="oligo_HPY"/>
    <property type="match status" value="1"/>
</dbReference>
<dbReference type="InterPro" id="IPR013563">
    <property type="entry name" value="Oligopep_ABC_C"/>
</dbReference>
<dbReference type="InterPro" id="IPR027417">
    <property type="entry name" value="P-loop_NTPase"/>
</dbReference>
<evidence type="ECO:0000256" key="2">
    <source>
        <dbReference type="ARBA" id="ARBA00022448"/>
    </source>
</evidence>
<sequence>MTASDGEPLIRAEGLEKYYTTADGFLDRLLGRAETVRAVDGVDLEIRAGETLGLVGESGCGKTTLGRTLVRLLEPTAGTITYRGTEVTGCSRSRLRALRTEIQYVFQNPMASLNPQLTVADIVGEALEVHDIVPAERRDERVRELLETVGLQAGHASRYPREFSGGQRQRVAIARALAVEPDFIVCDEPVSALDVSVQARILNLLSDLQDEFDLSYLFIAHDLSVVEHIADRVAVMYLGEVVETGTTAEVFDAPSHPYTEALLSAIPEPDPCWEGDRIVLEGDVPSPTDPPAGCRFHTRCPRVIPPAEYDLTDHAFRAIMRLRTRLANADADAGPETLLPRSDEHETVPDALRDAHGIPARLRDPDADAALSDALEAVAAADLEDARDRLASAFETPCETVEPELTDGTARHPIACHRFDERFAGDVESTASRTRSPDS</sequence>
<dbReference type="Proteomes" id="UP001154061">
    <property type="component" value="Unassembled WGS sequence"/>
</dbReference>
<dbReference type="RefSeq" id="WP_277520915.1">
    <property type="nucleotide sequence ID" value="NZ_JAMQOT010000002.1"/>
</dbReference>
<dbReference type="SUPFAM" id="SSF52540">
    <property type="entry name" value="P-loop containing nucleoside triphosphate hydrolases"/>
    <property type="match status" value="1"/>
</dbReference>
<dbReference type="NCBIfam" id="TIGR01727">
    <property type="entry name" value="oligo_HPY"/>
    <property type="match status" value="1"/>
</dbReference>
<accession>A0A9Q4KXP2</accession>
<dbReference type="AlphaFoldDB" id="A0A9Q4KXP2"/>
<proteinExistence type="inferred from homology"/>
<dbReference type="GO" id="GO:0055085">
    <property type="term" value="P:transmembrane transport"/>
    <property type="evidence" value="ECO:0007669"/>
    <property type="project" value="UniProtKB-ARBA"/>
</dbReference>
<keyword evidence="7" id="KW-1185">Reference proteome</keyword>
<dbReference type="GO" id="GO:0005524">
    <property type="term" value="F:ATP binding"/>
    <property type="evidence" value="ECO:0007669"/>
    <property type="project" value="UniProtKB-KW"/>
</dbReference>
<dbReference type="InterPro" id="IPR003593">
    <property type="entry name" value="AAA+_ATPase"/>
</dbReference>
<dbReference type="PROSITE" id="PS50893">
    <property type="entry name" value="ABC_TRANSPORTER_2"/>
    <property type="match status" value="1"/>
</dbReference>
<protein>
    <submittedName>
        <fullName evidence="6">ABC transporter ATP-binding protein</fullName>
    </submittedName>
</protein>
<organism evidence="6 7">
    <name type="scientific">Natrinema salsiterrestre</name>
    <dbReference type="NCBI Taxonomy" id="2950540"/>
    <lineage>
        <taxon>Archaea</taxon>
        <taxon>Methanobacteriati</taxon>
        <taxon>Methanobacteriota</taxon>
        <taxon>Stenosarchaea group</taxon>
        <taxon>Halobacteria</taxon>
        <taxon>Halobacteriales</taxon>
        <taxon>Natrialbaceae</taxon>
        <taxon>Natrinema</taxon>
    </lineage>
</organism>
<feature type="domain" description="ABC transporter" evidence="5">
    <location>
        <begin position="10"/>
        <end position="263"/>
    </location>
</feature>